<dbReference type="Pfam" id="PF00293">
    <property type="entry name" value="NUDIX"/>
    <property type="match status" value="1"/>
</dbReference>
<name>F8E3J6_CORRG</name>
<dbReference type="HOGENOM" id="CLU_037162_14_0_11"/>
<feature type="compositionally biased region" description="Polar residues" evidence="3">
    <location>
        <begin position="96"/>
        <end position="106"/>
    </location>
</feature>
<feature type="compositionally biased region" description="Basic residues" evidence="3">
    <location>
        <begin position="118"/>
        <end position="131"/>
    </location>
</feature>
<keyword evidence="6" id="KW-1185">Reference proteome</keyword>
<dbReference type="InterPro" id="IPR000086">
    <property type="entry name" value="NUDIX_hydrolase_dom"/>
</dbReference>
<dbReference type="eggNOG" id="COG0494">
    <property type="taxonomic scope" value="Bacteria"/>
</dbReference>
<comment type="similarity">
    <text evidence="1">Belongs to the Nudix hydrolase family.</text>
</comment>
<dbReference type="CDD" id="cd03673">
    <property type="entry name" value="NUDIX_Ap6A_hydrolase"/>
    <property type="match status" value="1"/>
</dbReference>
<evidence type="ECO:0000259" key="4">
    <source>
        <dbReference type="PROSITE" id="PS51462"/>
    </source>
</evidence>
<evidence type="ECO:0000256" key="2">
    <source>
        <dbReference type="ARBA" id="ARBA00022801"/>
    </source>
</evidence>
<dbReference type="STRING" id="662755.CRES_2169"/>
<protein>
    <recommendedName>
        <fullName evidence="4">Nudix hydrolase domain-containing protein</fullName>
    </recommendedName>
</protein>
<sequence>MQLGVFPIISAVPTSLIRMNQNEGAADGQRRRRNRRSRRPNQKRQHSGHNEQTKNSAGKQSNSSSPGQRNHGVRDKNGSPEPAVSTSSTNGGGSPQGAQNPSQGKQNIPGPNSGGNSNKRRRRGGRGRGGRGRGGSNNGNPQGNNSTGGHSRGENSNPENSHGKNQSKNHGKNQAKGHGKGSSKNKGQQRGRSGGNNRSRNGSGNHGRSSGNRRADHTITQRPERDTAAFHDLHSELPISVETSAGGLVLSGLAEAVGPNGDVDLSKIYVALIGRLDRRGRLLWSMPKGHVEPDESQHATAEREVWEETGVAGKVIGELGTIDYWFISEGVRIHKTVHHHLLRFVDGHLNDEDPEVTEVTWLPVNQLIERLAYADERRLARQAFDSLPDYARAEAAAGRFTPR</sequence>
<reference evidence="5 6" key="1">
    <citation type="journal article" date="2012" name="BMC Genomics">
        <title>Complete genome sequence, lifestyle, and multi-drug resistance of the human pathogen Corynebacterium resistens DSM 45100 isolated from blood samples of a leukemia patient.</title>
        <authorList>
            <person name="Schroder J."/>
            <person name="Maus I."/>
            <person name="Meyer K."/>
            <person name="Wordemann S."/>
            <person name="Blom J."/>
            <person name="Jaenicke S."/>
            <person name="Schneider J."/>
            <person name="Trost E."/>
            <person name="Tauch A."/>
        </authorList>
    </citation>
    <scope>NUCLEOTIDE SEQUENCE [LARGE SCALE GENOMIC DNA]</scope>
    <source>
        <strain evidence="6">DSM 45100 / JCM 12819 / CCUG 50093 / GTC 2026 / SICGH 158</strain>
    </source>
</reference>
<feature type="domain" description="Nudix hydrolase" evidence="4">
    <location>
        <begin position="250"/>
        <end position="384"/>
    </location>
</feature>
<accession>F8E3J6</accession>
<evidence type="ECO:0000313" key="5">
    <source>
        <dbReference type="EMBL" id="AEI10522.1"/>
    </source>
</evidence>
<feature type="compositionally biased region" description="Polar residues" evidence="3">
    <location>
        <begin position="53"/>
        <end position="68"/>
    </location>
</feature>
<dbReference type="Proteomes" id="UP000000492">
    <property type="component" value="Chromosome"/>
</dbReference>
<keyword evidence="2" id="KW-0378">Hydrolase</keyword>
<feature type="region of interest" description="Disordered" evidence="3">
    <location>
        <begin position="19"/>
        <end position="222"/>
    </location>
</feature>
<dbReference type="InterPro" id="IPR015797">
    <property type="entry name" value="NUDIX_hydrolase-like_dom_sf"/>
</dbReference>
<dbReference type="SUPFAM" id="SSF55811">
    <property type="entry name" value="Nudix"/>
    <property type="match status" value="1"/>
</dbReference>
<dbReference type="InterPro" id="IPR020084">
    <property type="entry name" value="NUDIX_hydrolase_CS"/>
</dbReference>
<feature type="compositionally biased region" description="Low complexity" evidence="3">
    <location>
        <begin position="138"/>
        <end position="149"/>
    </location>
</feature>
<dbReference type="KEGG" id="crd:CRES_2169"/>
<feature type="compositionally biased region" description="Polar residues" evidence="3">
    <location>
        <begin position="154"/>
        <end position="164"/>
    </location>
</feature>
<dbReference type="Gene3D" id="3.90.79.10">
    <property type="entry name" value="Nucleoside Triphosphate Pyrophosphohydrolase"/>
    <property type="match status" value="1"/>
</dbReference>
<proteinExistence type="inferred from homology"/>
<dbReference type="PANTHER" id="PTHR43736">
    <property type="entry name" value="ADP-RIBOSE PYROPHOSPHATASE"/>
    <property type="match status" value="1"/>
</dbReference>
<feature type="compositionally biased region" description="Basic residues" evidence="3">
    <location>
        <begin position="30"/>
        <end position="47"/>
    </location>
</feature>
<gene>
    <name evidence="5" type="ordered locus">CRES_2169</name>
</gene>
<dbReference type="EMBL" id="CP002857">
    <property type="protein sequence ID" value="AEI10522.1"/>
    <property type="molecule type" value="Genomic_DNA"/>
</dbReference>
<feature type="compositionally biased region" description="Low complexity" evidence="3">
    <location>
        <begin position="195"/>
        <end position="212"/>
    </location>
</feature>
<dbReference type="AlphaFoldDB" id="F8E3J6"/>
<dbReference type="PROSITE" id="PS51462">
    <property type="entry name" value="NUDIX"/>
    <property type="match status" value="1"/>
</dbReference>
<dbReference type="GO" id="GO:0016787">
    <property type="term" value="F:hydrolase activity"/>
    <property type="evidence" value="ECO:0007669"/>
    <property type="project" value="UniProtKB-KW"/>
</dbReference>
<dbReference type="PANTHER" id="PTHR43736:SF1">
    <property type="entry name" value="DIHYDRONEOPTERIN TRIPHOSPHATE DIPHOSPHATASE"/>
    <property type="match status" value="1"/>
</dbReference>
<evidence type="ECO:0000256" key="3">
    <source>
        <dbReference type="SAM" id="MobiDB-lite"/>
    </source>
</evidence>
<evidence type="ECO:0000313" key="6">
    <source>
        <dbReference type="Proteomes" id="UP000000492"/>
    </source>
</evidence>
<dbReference type="PROSITE" id="PS00893">
    <property type="entry name" value="NUDIX_BOX"/>
    <property type="match status" value="1"/>
</dbReference>
<organism evidence="5 6">
    <name type="scientific">Corynebacterium resistens (strain DSM 45100 / JCM 12819 / GTC 2026 / SICGH 158)</name>
    <dbReference type="NCBI Taxonomy" id="662755"/>
    <lineage>
        <taxon>Bacteria</taxon>
        <taxon>Bacillati</taxon>
        <taxon>Actinomycetota</taxon>
        <taxon>Actinomycetes</taxon>
        <taxon>Mycobacteriales</taxon>
        <taxon>Corynebacteriaceae</taxon>
        <taxon>Corynebacterium</taxon>
    </lineage>
</organism>
<feature type="compositionally biased region" description="Basic and acidic residues" evidence="3">
    <location>
        <begin position="213"/>
        <end position="222"/>
    </location>
</feature>
<feature type="compositionally biased region" description="Basic residues" evidence="3">
    <location>
        <begin position="165"/>
        <end position="189"/>
    </location>
</feature>
<evidence type="ECO:0000256" key="1">
    <source>
        <dbReference type="ARBA" id="ARBA00005582"/>
    </source>
</evidence>